<evidence type="ECO:0000313" key="2">
    <source>
        <dbReference type="EMBL" id="BFG69838.1"/>
    </source>
</evidence>
<gene>
    <name evidence="2" type="ORF">KACHI17_07190</name>
</gene>
<proteinExistence type="predicted"/>
<dbReference type="RefSeq" id="WP_353550140.1">
    <property type="nucleotide sequence ID" value="NZ_AP029612.1"/>
</dbReference>
<dbReference type="SUPFAM" id="SSF51905">
    <property type="entry name" value="FAD/NAD(P)-binding domain"/>
    <property type="match status" value="1"/>
</dbReference>
<dbReference type="InterPro" id="IPR006076">
    <property type="entry name" value="FAD-dep_OxRdtase"/>
</dbReference>
<sequence>MISLSIWEKESFYAPQDIIIIGAGLMGLWTAYELKKKSPQLNITIVERNTTPLGASTRNAGFACFGSPTELMSDMESMGNEEMLRIVEMRFKGIEKIKSHFSEGAIGYEHCGGYECINQDSRYWYAFDDRVSQLNKLLKDITGQRSIFKYAGQKMSGLGLVGFDLLIENSSEAALHSGKLVQALTALVRSLGVTILDGFSVGYWEADHDQAVVTNTEGISLSAKRLIFCTNAFTDTLLQESIVEPGRGQIILTTPIPHLTMKGTFHFDEGFYYWRHIGDRILLGGARNMDFEGENTLSMEGSATIKNALLAFLRKHLHPSIQFEIADSWSGIMGFTKDKKPYCGRTNKGVYLALACNGMGVALTPMMAEQVANSVLQDF</sequence>
<reference evidence="2" key="1">
    <citation type="submission" date="2024-02" db="EMBL/GenBank/DDBJ databases">
        <title>Sediminibacterium planktonica sp. nov. and Sediminibacterium longus sp. nov., isolated from surface lake and river water.</title>
        <authorList>
            <person name="Watanabe K."/>
            <person name="Takemine S."/>
            <person name="Ishii Y."/>
            <person name="Ogata Y."/>
            <person name="Shindo C."/>
            <person name="Suda W."/>
        </authorList>
    </citation>
    <scope>NUCLEOTIDE SEQUENCE</scope>
    <source>
        <strain evidence="2">KACHI17</strain>
    </source>
</reference>
<evidence type="ECO:0000259" key="1">
    <source>
        <dbReference type="Pfam" id="PF01266"/>
    </source>
</evidence>
<protein>
    <submittedName>
        <fullName evidence="2">FAD-dependent oxidoreductase</fullName>
    </submittedName>
</protein>
<dbReference type="Gene3D" id="3.50.50.60">
    <property type="entry name" value="FAD/NAD(P)-binding domain"/>
    <property type="match status" value="1"/>
</dbReference>
<dbReference type="EMBL" id="AP029612">
    <property type="protein sequence ID" value="BFG69838.1"/>
    <property type="molecule type" value="Genomic_DNA"/>
</dbReference>
<dbReference type="InterPro" id="IPR036188">
    <property type="entry name" value="FAD/NAD-bd_sf"/>
</dbReference>
<dbReference type="Gene3D" id="3.30.9.10">
    <property type="entry name" value="D-Amino Acid Oxidase, subunit A, domain 2"/>
    <property type="match status" value="1"/>
</dbReference>
<dbReference type="AlphaFoldDB" id="A0AAT9GGY4"/>
<dbReference type="PANTHER" id="PTHR13847">
    <property type="entry name" value="SARCOSINE DEHYDROGENASE-RELATED"/>
    <property type="match status" value="1"/>
</dbReference>
<feature type="domain" description="FAD dependent oxidoreductase" evidence="1">
    <location>
        <begin position="17"/>
        <end position="373"/>
    </location>
</feature>
<name>A0AAT9GGY4_9BACT</name>
<dbReference type="Pfam" id="PF01266">
    <property type="entry name" value="DAO"/>
    <property type="match status" value="1"/>
</dbReference>
<dbReference type="PANTHER" id="PTHR13847:SF281">
    <property type="entry name" value="FAD DEPENDENT OXIDOREDUCTASE DOMAIN-CONTAINING PROTEIN"/>
    <property type="match status" value="1"/>
</dbReference>
<accession>A0AAT9GGY4</accession>
<dbReference type="GO" id="GO:0005737">
    <property type="term" value="C:cytoplasm"/>
    <property type="evidence" value="ECO:0007669"/>
    <property type="project" value="TreeGrafter"/>
</dbReference>
<organism evidence="2">
    <name type="scientific">Sediminibacterium sp. KACHI17</name>
    <dbReference type="NCBI Taxonomy" id="1751071"/>
    <lineage>
        <taxon>Bacteria</taxon>
        <taxon>Pseudomonadati</taxon>
        <taxon>Bacteroidota</taxon>
        <taxon>Chitinophagia</taxon>
        <taxon>Chitinophagales</taxon>
        <taxon>Chitinophagaceae</taxon>
        <taxon>Sediminibacterium</taxon>
    </lineage>
</organism>